<protein>
    <submittedName>
        <fullName evidence="3">Antioxidant, AhpC/TSA family</fullName>
        <ecNumber evidence="3">1.11.1.15</ecNumber>
    </submittedName>
</protein>
<dbReference type="PROSITE" id="PS51352">
    <property type="entry name" value="THIOREDOXIN_2"/>
    <property type="match status" value="1"/>
</dbReference>
<dbReference type="EC" id="1.11.1.15" evidence="3"/>
<proteinExistence type="predicted"/>
<dbReference type="Pfam" id="PF00578">
    <property type="entry name" value="AhpC-TSA"/>
    <property type="match status" value="1"/>
</dbReference>
<dbReference type="PANTHER" id="PTHR42852:SF17">
    <property type="entry name" value="THIOREDOXIN-LIKE PROTEIN HI_1115"/>
    <property type="match status" value="1"/>
</dbReference>
<evidence type="ECO:0000259" key="2">
    <source>
        <dbReference type="PROSITE" id="PS51352"/>
    </source>
</evidence>
<dbReference type="InterPro" id="IPR013766">
    <property type="entry name" value="Thioredoxin_domain"/>
</dbReference>
<sequence length="222" mass="24981">MLVKLNVKNLVCAKHVAQNNSPNVNTFSESNQKALLCKAFFIYKTIIQYPPQYMMKTLLHYAKSLLQAVIIFILLSLIVDWVRKPNQPLQSAAQTITLTDGQTTSLQSFSQNRVAVVYFWGSWCRICSYTSSTIEKLHQDNIPTLGVALRSGSDTDIAHHMQENNLSFPNFNDSDGLMAQKWNIAVTPTIIILKDGKMIHHTSGLSSYIGLKIRIYLADIFG</sequence>
<dbReference type="InterPro" id="IPR000866">
    <property type="entry name" value="AhpC/TSA"/>
</dbReference>
<dbReference type="CDD" id="cd03011">
    <property type="entry name" value="TlpA_like_ScsD_MtbDsbE"/>
    <property type="match status" value="1"/>
</dbReference>
<dbReference type="Gene3D" id="3.40.30.10">
    <property type="entry name" value="Glutaredoxin"/>
    <property type="match status" value="1"/>
</dbReference>
<dbReference type="InterPro" id="IPR050553">
    <property type="entry name" value="Thioredoxin_ResA/DsbE_sf"/>
</dbReference>
<dbReference type="Proteomes" id="UP000004621">
    <property type="component" value="Unassembled WGS sequence"/>
</dbReference>
<evidence type="ECO:0000313" key="3">
    <source>
        <dbReference type="EMBL" id="EFC51189.1"/>
    </source>
</evidence>
<gene>
    <name evidence="3" type="ORF">NEISUBOT_05361</name>
</gene>
<keyword evidence="1" id="KW-0472">Membrane</keyword>
<keyword evidence="3" id="KW-0560">Oxidoreductase</keyword>
<dbReference type="SUPFAM" id="SSF52833">
    <property type="entry name" value="Thioredoxin-like"/>
    <property type="match status" value="1"/>
</dbReference>
<dbReference type="EMBL" id="ACEO02000013">
    <property type="protein sequence ID" value="EFC51189.1"/>
    <property type="molecule type" value="Genomic_DNA"/>
</dbReference>
<reference evidence="3 4" key="1">
    <citation type="submission" date="2010-01" db="EMBL/GenBank/DDBJ databases">
        <authorList>
            <person name="Weinstock G."/>
            <person name="Sodergren E."/>
            <person name="Clifton S."/>
            <person name="Fulton L."/>
            <person name="Fulton B."/>
            <person name="Courtney L."/>
            <person name="Fronick C."/>
            <person name="Harrison M."/>
            <person name="Strong C."/>
            <person name="Farmer C."/>
            <person name="Delahaunty K."/>
            <person name="Markovic C."/>
            <person name="Hall O."/>
            <person name="Minx P."/>
            <person name="Tomlinson C."/>
            <person name="Mitreva M."/>
            <person name="Nelson J."/>
            <person name="Hou S."/>
            <person name="Wollam A."/>
            <person name="Pepin K.H."/>
            <person name="Johnson M."/>
            <person name="Bhonagiri V."/>
            <person name="Nash W.E."/>
            <person name="Warren W."/>
            <person name="Chinwalla A."/>
            <person name="Mardis E.R."/>
            <person name="Wilson R.K."/>
        </authorList>
    </citation>
    <scope>NUCLEOTIDE SEQUENCE [LARGE SCALE GENOMIC DNA]</scope>
    <source>
        <strain evidence="3 4">NJ9703</strain>
    </source>
</reference>
<comment type="caution">
    <text evidence="3">The sequence shown here is derived from an EMBL/GenBank/DDBJ whole genome shotgun (WGS) entry which is preliminary data.</text>
</comment>
<accession>A0A9W5IP00</accession>
<evidence type="ECO:0000256" key="1">
    <source>
        <dbReference type="SAM" id="Phobius"/>
    </source>
</evidence>
<feature type="domain" description="Thioredoxin" evidence="2">
    <location>
        <begin position="83"/>
        <end position="222"/>
    </location>
</feature>
<keyword evidence="1" id="KW-1133">Transmembrane helix</keyword>
<dbReference type="GO" id="GO:0004601">
    <property type="term" value="F:peroxidase activity"/>
    <property type="evidence" value="ECO:0007669"/>
    <property type="project" value="UniProtKB-KW"/>
</dbReference>
<feature type="transmembrane region" description="Helical" evidence="1">
    <location>
        <begin position="64"/>
        <end position="82"/>
    </location>
</feature>
<organism evidence="3 4">
    <name type="scientific">Neisseria subflava NJ9703</name>
    <dbReference type="NCBI Taxonomy" id="546268"/>
    <lineage>
        <taxon>Bacteria</taxon>
        <taxon>Pseudomonadati</taxon>
        <taxon>Pseudomonadota</taxon>
        <taxon>Betaproteobacteria</taxon>
        <taxon>Neisseriales</taxon>
        <taxon>Neisseriaceae</taxon>
        <taxon>Neisseria</taxon>
    </lineage>
</organism>
<dbReference type="InterPro" id="IPR036249">
    <property type="entry name" value="Thioredoxin-like_sf"/>
</dbReference>
<keyword evidence="1" id="KW-0812">Transmembrane</keyword>
<dbReference type="PANTHER" id="PTHR42852">
    <property type="entry name" value="THIOL:DISULFIDE INTERCHANGE PROTEIN DSBE"/>
    <property type="match status" value="1"/>
</dbReference>
<keyword evidence="3" id="KW-0575">Peroxidase</keyword>
<dbReference type="AlphaFoldDB" id="A0A9W5IP00"/>
<evidence type="ECO:0000313" key="4">
    <source>
        <dbReference type="Proteomes" id="UP000004621"/>
    </source>
</evidence>
<name>A0A9W5IP00_NEISU</name>